<accession>A0A9N7R451</accession>
<dbReference type="GO" id="GO:0005516">
    <property type="term" value="F:calmodulin binding"/>
    <property type="evidence" value="ECO:0007669"/>
    <property type="project" value="UniProtKB-KW"/>
</dbReference>
<dbReference type="PANTHER" id="PTHR32295:SF123">
    <property type="entry name" value="PROTEIN IQ-DOMAIN 5"/>
    <property type="match status" value="1"/>
</dbReference>
<comment type="caution">
    <text evidence="5">The sequence shown here is derived from an EMBL/GenBank/DDBJ whole genome shotgun (WGS) entry which is preliminary data.</text>
</comment>
<keyword evidence="1" id="KW-0112">Calmodulin-binding</keyword>
<gene>
    <name evidence="5" type="ORF">SHERM_12263</name>
</gene>
<dbReference type="Proteomes" id="UP001153555">
    <property type="component" value="Unassembled WGS sequence"/>
</dbReference>
<comment type="similarity">
    <text evidence="2">Belongs to the IQD family.</text>
</comment>
<dbReference type="Pfam" id="PF00612">
    <property type="entry name" value="IQ"/>
    <property type="match status" value="1"/>
</dbReference>
<protein>
    <submittedName>
        <fullName evidence="5">IQ-domain 5</fullName>
    </submittedName>
</protein>
<evidence type="ECO:0000256" key="4">
    <source>
        <dbReference type="SAM" id="MobiDB-lite"/>
    </source>
</evidence>
<evidence type="ECO:0000256" key="3">
    <source>
        <dbReference type="SAM" id="Coils"/>
    </source>
</evidence>
<dbReference type="PROSITE" id="PS50096">
    <property type="entry name" value="IQ"/>
    <property type="match status" value="3"/>
</dbReference>
<dbReference type="AlphaFoldDB" id="A0A9N7R451"/>
<evidence type="ECO:0000256" key="1">
    <source>
        <dbReference type="ARBA" id="ARBA00022860"/>
    </source>
</evidence>
<dbReference type="InterPro" id="IPR000048">
    <property type="entry name" value="IQ_motif_EF-hand-BS"/>
</dbReference>
<sequence length="583" mass="66034">MKLWLKVCHAVVVRLGKADQPLVVSWWRLCMSSNFPMYGSNGQGPTKMRAPKKWIKAILRMKKSGSSRSLEKEENISGSTQKAWHQEKHALKTDDDILEYESDAKVVREIETVRDTNFWSDLDSSRISHERKHSVEIDDNCTLEYLENELNRNMIVEAEDVKEANFELVSDSPRISHQRKFSLGFSNDILGNELNRNVVMEVEYAKDAKFQSILDSTSSPSTPLEVQNADQLEWEAQFQQKMRQEWAAQVDLNMREEWAAICIQTAFRGFLAKQSLRALKGLVRLQALVRGYSVRKQASTTLRCMQALVKFQARVRARRVRVALENQRAQQKLQEQLEQEARVKKIEEGWCRIVGSAEEVQAKLLKRKEAAANREKAKAYALARQWQARHRHQVITPSVISKPQKTNLHAGFEPDKAYWGWNWLERWMDVRPWENPFLDINLIDGVRIRMHESADANVKSSPGLSNNSKASYVDGTEGKMVPMRAAKPVDVNLAEEANLKAGVGLRSSSNPKERLALADKQRKKRLSLPTGGIVHGAQPAAGPQVGRPLVKSSPTGPKPGMAKTSFSGNVIIRPSKLGSHVAY</sequence>
<keyword evidence="6" id="KW-1185">Reference proteome</keyword>
<dbReference type="Gene3D" id="1.20.5.190">
    <property type="match status" value="1"/>
</dbReference>
<name>A0A9N7R451_STRHE</name>
<evidence type="ECO:0000313" key="6">
    <source>
        <dbReference type="Proteomes" id="UP001153555"/>
    </source>
</evidence>
<feature type="coiled-coil region" evidence="3">
    <location>
        <begin position="319"/>
        <end position="346"/>
    </location>
</feature>
<organism evidence="5 6">
    <name type="scientific">Striga hermonthica</name>
    <name type="common">Purple witchweed</name>
    <name type="synonym">Buchnera hermonthica</name>
    <dbReference type="NCBI Taxonomy" id="68872"/>
    <lineage>
        <taxon>Eukaryota</taxon>
        <taxon>Viridiplantae</taxon>
        <taxon>Streptophyta</taxon>
        <taxon>Embryophyta</taxon>
        <taxon>Tracheophyta</taxon>
        <taxon>Spermatophyta</taxon>
        <taxon>Magnoliopsida</taxon>
        <taxon>eudicotyledons</taxon>
        <taxon>Gunneridae</taxon>
        <taxon>Pentapetalae</taxon>
        <taxon>asterids</taxon>
        <taxon>lamiids</taxon>
        <taxon>Lamiales</taxon>
        <taxon>Orobanchaceae</taxon>
        <taxon>Buchnereae</taxon>
        <taxon>Striga</taxon>
    </lineage>
</organism>
<keyword evidence="3" id="KW-0175">Coiled coil</keyword>
<feature type="region of interest" description="Disordered" evidence="4">
    <location>
        <begin position="530"/>
        <end position="567"/>
    </location>
</feature>
<proteinExistence type="inferred from homology"/>
<evidence type="ECO:0000256" key="2">
    <source>
        <dbReference type="ARBA" id="ARBA00024341"/>
    </source>
</evidence>
<dbReference type="PANTHER" id="PTHR32295">
    <property type="entry name" value="IQ-DOMAIN 5-RELATED"/>
    <property type="match status" value="1"/>
</dbReference>
<dbReference type="EMBL" id="CACSLK010006441">
    <property type="protein sequence ID" value="CAA0810715.1"/>
    <property type="molecule type" value="Genomic_DNA"/>
</dbReference>
<dbReference type="OrthoDB" id="908280at2759"/>
<evidence type="ECO:0000313" key="5">
    <source>
        <dbReference type="EMBL" id="CAA0810715.1"/>
    </source>
</evidence>
<reference evidence="5" key="1">
    <citation type="submission" date="2019-12" db="EMBL/GenBank/DDBJ databases">
        <authorList>
            <person name="Scholes J."/>
        </authorList>
    </citation>
    <scope>NUCLEOTIDE SEQUENCE</scope>
</reference>